<evidence type="ECO:0000259" key="2">
    <source>
        <dbReference type="Pfam" id="PF03968"/>
    </source>
</evidence>
<evidence type="ECO:0000256" key="1">
    <source>
        <dbReference type="ARBA" id="ARBA00022729"/>
    </source>
</evidence>
<dbReference type="OrthoDB" id="9811926at2"/>
<keyword evidence="1" id="KW-0732">Signal</keyword>
<sequence>MNTAKALLLSILVGIAAFPGSAQLVGNSLRSYDRSAPIDFAADRIEVLETEQQALFTGNVEVSQGTLDLSAASVRVLYDSSRDLSVSRLIAEGSVSVRTPSETARASRAIYDVPRSIVTLLGDVRLARGGDTLTGDRLVIDLNSGSSSIGGGRVTGRFTPASTDTD</sequence>
<proteinExistence type="predicted"/>
<dbReference type="GO" id="GO:0030288">
    <property type="term" value="C:outer membrane-bounded periplasmic space"/>
    <property type="evidence" value="ECO:0007669"/>
    <property type="project" value="TreeGrafter"/>
</dbReference>
<dbReference type="PANTHER" id="PTHR36504">
    <property type="entry name" value="LIPOPOLYSACCHARIDE EXPORT SYSTEM PROTEIN LPTA"/>
    <property type="match status" value="1"/>
</dbReference>
<name>A0A219B213_9SPHN</name>
<dbReference type="Proteomes" id="UP000198462">
    <property type="component" value="Unassembled WGS sequence"/>
</dbReference>
<dbReference type="GO" id="GO:0015920">
    <property type="term" value="P:lipopolysaccharide transport"/>
    <property type="evidence" value="ECO:0007669"/>
    <property type="project" value="TreeGrafter"/>
</dbReference>
<evidence type="ECO:0000313" key="3">
    <source>
        <dbReference type="EMBL" id="OWV32173.1"/>
    </source>
</evidence>
<accession>A0A219B213</accession>
<evidence type="ECO:0000313" key="4">
    <source>
        <dbReference type="Proteomes" id="UP000198462"/>
    </source>
</evidence>
<reference evidence="4" key="1">
    <citation type="submission" date="2017-05" db="EMBL/GenBank/DDBJ databases">
        <authorList>
            <person name="Lin X."/>
        </authorList>
    </citation>
    <scope>NUCLEOTIDE SEQUENCE [LARGE SCALE GENOMIC DNA]</scope>
    <source>
        <strain evidence="4">JLT2012</strain>
    </source>
</reference>
<keyword evidence="4" id="KW-1185">Reference proteome</keyword>
<dbReference type="GO" id="GO:0017089">
    <property type="term" value="F:glycolipid transfer activity"/>
    <property type="evidence" value="ECO:0007669"/>
    <property type="project" value="TreeGrafter"/>
</dbReference>
<dbReference type="PANTHER" id="PTHR36504:SF1">
    <property type="entry name" value="LIPOPOLYSACCHARIDE EXPORT SYSTEM PROTEIN LPTA"/>
    <property type="match status" value="1"/>
</dbReference>
<feature type="domain" description="Organic solvent tolerance-like N-terminal" evidence="2">
    <location>
        <begin position="42"/>
        <end position="145"/>
    </location>
</feature>
<organism evidence="3 4">
    <name type="scientific">Pacificimonas flava</name>
    <dbReference type="NCBI Taxonomy" id="1234595"/>
    <lineage>
        <taxon>Bacteria</taxon>
        <taxon>Pseudomonadati</taxon>
        <taxon>Pseudomonadota</taxon>
        <taxon>Alphaproteobacteria</taxon>
        <taxon>Sphingomonadales</taxon>
        <taxon>Sphingosinicellaceae</taxon>
        <taxon>Pacificimonas</taxon>
    </lineage>
</organism>
<comment type="caution">
    <text evidence="3">The sequence shown here is derived from an EMBL/GenBank/DDBJ whole genome shotgun (WGS) entry which is preliminary data.</text>
</comment>
<dbReference type="Gene3D" id="2.60.450.10">
    <property type="entry name" value="Lipopolysaccharide (LPS) transport protein A like domain"/>
    <property type="match status" value="1"/>
</dbReference>
<dbReference type="EMBL" id="NFZT01000001">
    <property type="protein sequence ID" value="OWV32173.1"/>
    <property type="molecule type" value="Genomic_DNA"/>
</dbReference>
<dbReference type="AlphaFoldDB" id="A0A219B213"/>
<dbReference type="InterPro" id="IPR052037">
    <property type="entry name" value="LPS_export_LptA"/>
</dbReference>
<dbReference type="Pfam" id="PF03968">
    <property type="entry name" value="LptD_N"/>
    <property type="match status" value="1"/>
</dbReference>
<dbReference type="InterPro" id="IPR005653">
    <property type="entry name" value="OstA-like_N"/>
</dbReference>
<dbReference type="GO" id="GO:0009279">
    <property type="term" value="C:cell outer membrane"/>
    <property type="evidence" value="ECO:0007669"/>
    <property type="project" value="TreeGrafter"/>
</dbReference>
<protein>
    <recommendedName>
        <fullName evidence="2">Organic solvent tolerance-like N-terminal domain-containing protein</fullName>
    </recommendedName>
</protein>
<gene>
    <name evidence="3" type="ORF">B5C34_01045</name>
</gene>
<dbReference type="RefSeq" id="WP_088710970.1">
    <property type="nucleotide sequence ID" value="NZ_NFZT01000001.1"/>
</dbReference>